<evidence type="ECO:0000313" key="3">
    <source>
        <dbReference type="Proteomes" id="UP000815677"/>
    </source>
</evidence>
<keyword evidence="3" id="KW-1185">Reference proteome</keyword>
<reference evidence="2" key="1">
    <citation type="submission" date="2014-09" db="EMBL/GenBank/DDBJ databases">
        <title>Genome sequence of the luminous mushroom Mycena chlorophos for searching fungal bioluminescence genes.</title>
        <authorList>
            <person name="Tanaka Y."/>
            <person name="Kasuga D."/>
            <person name="Oba Y."/>
            <person name="Hase S."/>
            <person name="Sato K."/>
            <person name="Oba Y."/>
            <person name="Sakakibara Y."/>
        </authorList>
    </citation>
    <scope>NUCLEOTIDE SEQUENCE</scope>
</reference>
<evidence type="ECO:0008006" key="4">
    <source>
        <dbReference type="Google" id="ProtNLM"/>
    </source>
</evidence>
<protein>
    <recommendedName>
        <fullName evidence="4">F-box domain-containing protein</fullName>
    </recommendedName>
</protein>
<evidence type="ECO:0000313" key="2">
    <source>
        <dbReference type="EMBL" id="GAT47685.1"/>
    </source>
</evidence>
<sequence>MLNKSALRREISELEQAISHETASLDDMEERLVDLRRELNASATYPVLSLPHEIISEIFIHCLEASESHPDWPNSDPRTRPPWLFAQICSTWRNIALATPELWNRMSLCLDFEGSSTNILDTFAARARAVLDLLLWADLDLERMPLEEQAAGFFPCLQRHASRIASLQLETGTVAVDALHAMSFDFARLEQLRMFTDTVDSRWSWTQEPFACFRHAFALRSLELRGTSPQSIDLPWTNLTTLKMQGRTTDDCMLALRLAPNLIEAELELNWTSDWIPPLNPFTHPRIRRLKLTEAIDDPLQHGEARTFGLAHLTLVTLETFEIDPSVHMSPQIMHGFLKRSYPPLRSLAFKSQGSQDSGLGVWSSMEPFTGLGITSLSIDCPPPRFSELFFNTMRNSADMLPLLESLSVTCDEKHTSFGLYSLTGRVADAIHARQRLRATVVNGAPCPLRSLKLLSLGLPGMVFDPPANLASLGRLEALKAAGMEVYVGTTTQCIL</sequence>
<dbReference type="EMBL" id="DF843878">
    <property type="protein sequence ID" value="GAT47685.1"/>
    <property type="molecule type" value="Genomic_DNA"/>
</dbReference>
<name>A0ABQ0L9P3_MYCCL</name>
<keyword evidence="1" id="KW-0175">Coiled coil</keyword>
<proteinExistence type="predicted"/>
<dbReference type="Proteomes" id="UP000815677">
    <property type="component" value="Unassembled WGS sequence"/>
</dbReference>
<feature type="coiled-coil region" evidence="1">
    <location>
        <begin position="4"/>
        <end position="45"/>
    </location>
</feature>
<organism evidence="2 3">
    <name type="scientific">Mycena chlorophos</name>
    <name type="common">Agaric fungus</name>
    <name type="synonym">Agaricus chlorophos</name>
    <dbReference type="NCBI Taxonomy" id="658473"/>
    <lineage>
        <taxon>Eukaryota</taxon>
        <taxon>Fungi</taxon>
        <taxon>Dikarya</taxon>
        <taxon>Basidiomycota</taxon>
        <taxon>Agaricomycotina</taxon>
        <taxon>Agaricomycetes</taxon>
        <taxon>Agaricomycetidae</taxon>
        <taxon>Agaricales</taxon>
        <taxon>Marasmiineae</taxon>
        <taxon>Mycenaceae</taxon>
        <taxon>Mycena</taxon>
    </lineage>
</organism>
<dbReference type="InterPro" id="IPR032675">
    <property type="entry name" value="LRR_dom_sf"/>
</dbReference>
<accession>A0ABQ0L9P3</accession>
<evidence type="ECO:0000256" key="1">
    <source>
        <dbReference type="SAM" id="Coils"/>
    </source>
</evidence>
<dbReference type="Gene3D" id="3.80.10.10">
    <property type="entry name" value="Ribonuclease Inhibitor"/>
    <property type="match status" value="1"/>
</dbReference>
<gene>
    <name evidence="2" type="ORF">MCHLO_05136</name>
</gene>